<dbReference type="Gene3D" id="2.60.40.4270">
    <property type="entry name" value="Listeria-Bacteroides repeat domain"/>
    <property type="match status" value="2"/>
</dbReference>
<dbReference type="InterPro" id="IPR013783">
    <property type="entry name" value="Ig-like_fold"/>
</dbReference>
<dbReference type="Pfam" id="PF17802">
    <property type="entry name" value="SpaA"/>
    <property type="match status" value="1"/>
</dbReference>
<dbReference type="EMBL" id="ACBZ01000145">
    <property type="protein sequence ID" value="EEG48449.1"/>
    <property type="molecule type" value="Genomic_DNA"/>
</dbReference>
<dbReference type="InterPro" id="IPR042229">
    <property type="entry name" value="Listeria/Bacterioides_rpt_sf"/>
</dbReference>
<dbReference type="eggNOG" id="COG4886">
    <property type="taxonomic scope" value="Bacteria"/>
</dbReference>
<dbReference type="InterPro" id="IPR011050">
    <property type="entry name" value="Pectin_lyase_fold/virulence"/>
</dbReference>
<dbReference type="Proteomes" id="UP000003100">
    <property type="component" value="Unassembled WGS sequence"/>
</dbReference>
<dbReference type="NCBIfam" id="TIGR02543">
    <property type="entry name" value="List_Bact_rpt"/>
    <property type="match status" value="1"/>
</dbReference>
<dbReference type="RefSeq" id="WP_005950215.1">
    <property type="nucleotide sequence ID" value="NZ_CP136423.1"/>
</dbReference>
<dbReference type="PATRIC" id="fig|476272.21.peg.796"/>
<dbReference type="GeneID" id="86822750"/>
<reference evidence="3 4" key="1">
    <citation type="submission" date="2009-01" db="EMBL/GenBank/DDBJ databases">
        <authorList>
            <person name="Fulton L."/>
            <person name="Clifton S."/>
            <person name="Fulton B."/>
            <person name="Xu J."/>
            <person name="Minx P."/>
            <person name="Pepin K.H."/>
            <person name="Johnson M."/>
            <person name="Bhonagiri V."/>
            <person name="Nash W.E."/>
            <person name="Mardis E.R."/>
            <person name="Wilson R.K."/>
        </authorList>
    </citation>
    <scope>NUCLEOTIDE SEQUENCE [LARGE SCALE GENOMIC DNA]</scope>
    <source>
        <strain evidence="4">DSM 10507 / JCM 14656 / S5a33</strain>
    </source>
</reference>
<feature type="domain" description="SpaA-like prealbumin fold" evidence="2">
    <location>
        <begin position="449"/>
        <end position="523"/>
    </location>
</feature>
<dbReference type="AlphaFoldDB" id="C0CP65"/>
<dbReference type="InterPro" id="IPR013378">
    <property type="entry name" value="InlB-like_B-rpt"/>
</dbReference>
<dbReference type="Gene3D" id="2.60.40.10">
    <property type="entry name" value="Immunoglobulins"/>
    <property type="match status" value="1"/>
</dbReference>
<proteinExistence type="predicted"/>
<dbReference type="SUPFAM" id="SSF51126">
    <property type="entry name" value="Pectin lyase-like"/>
    <property type="match status" value="1"/>
</dbReference>
<evidence type="ECO:0000313" key="4">
    <source>
        <dbReference type="Proteomes" id="UP000003100"/>
    </source>
</evidence>
<dbReference type="GO" id="GO:0030313">
    <property type="term" value="C:cell envelope"/>
    <property type="evidence" value="ECO:0007669"/>
    <property type="project" value="UniProtKB-SubCell"/>
</dbReference>
<dbReference type="HOGENOM" id="CLU_500289_0_0_9"/>
<sequence>MTQVSTQTELQAALDALAPSIQVTTDFELSSQLDISYAVLIESLTPDNPFVLTKEDTYFAHLFCITSGGALTLQNIILDGNSQTHPLESPENRSLVHVNGGSLTLAEGCVLRNNNSRLEGGAISAENRSQVLINGGTIQNNRSSRCGGGLWLFSQSIATLSSGSFSGNESPRGRDIYSASVLYLGGNWIIPNGIYLKNDSSVIRLISPLTETSMIQLENSSYVSTNPEGCSVLVGTTTADYPLLTQTDATAFHKPVDCFNGWETRLTDDSTQVILTPASYQIQYENLMEAANPNPTTYTSVTPDLCLLSPGPLQGYRFLGWYNAPAGGTQISCLAHGSTGNLILYARWEEFVEEYTISFFGNDSCCPKACCIPEPVTVPFGQPVTIPDVTPKRKKHCFRVWNTDPCGRGDSYLPGETLSGLTADLCLYAVWKRTNWFCRLCPPPVTVDFTARKLDASTGSGIEGAVFTLSDKQKNIQEAVSDFAGRLHFSNLKPGKYELQETTAPPGYQLDPVIHQVIVDIDAVATIDDYSANGFTLYNTPVSQ</sequence>
<dbReference type="InterPro" id="IPR041033">
    <property type="entry name" value="SpaA_PFL_dom_1"/>
</dbReference>
<evidence type="ECO:0000313" key="3">
    <source>
        <dbReference type="EMBL" id="EEG48449.1"/>
    </source>
</evidence>
<evidence type="ECO:0000256" key="1">
    <source>
        <dbReference type="ARBA" id="ARBA00004196"/>
    </source>
</evidence>
<evidence type="ECO:0000259" key="2">
    <source>
        <dbReference type="Pfam" id="PF17802"/>
    </source>
</evidence>
<dbReference type="eggNOG" id="COG4932">
    <property type="taxonomic scope" value="Bacteria"/>
</dbReference>
<dbReference type="eggNOG" id="COG3210">
    <property type="taxonomic scope" value="Bacteria"/>
</dbReference>
<name>C0CP65_BLAHS</name>
<protein>
    <recommendedName>
        <fullName evidence="2">SpaA-like prealbumin fold domain-containing protein</fullName>
    </recommendedName>
</protein>
<dbReference type="SUPFAM" id="SSF49478">
    <property type="entry name" value="Cna protein B-type domain"/>
    <property type="match status" value="1"/>
</dbReference>
<accession>C0CP65</accession>
<dbReference type="Pfam" id="PF09479">
    <property type="entry name" value="Flg_new"/>
    <property type="match status" value="2"/>
</dbReference>
<reference evidence="3 4" key="2">
    <citation type="submission" date="2009-02" db="EMBL/GenBank/DDBJ databases">
        <title>Draft genome sequence of Blautia hydrogenotrophica DSM 10507 (Ruminococcus hydrogenotrophicus DSM 10507).</title>
        <authorList>
            <person name="Sudarsanam P."/>
            <person name="Ley R."/>
            <person name="Guruge J."/>
            <person name="Turnbaugh P.J."/>
            <person name="Mahowald M."/>
            <person name="Liep D."/>
            <person name="Gordon J."/>
        </authorList>
    </citation>
    <scope>NUCLEOTIDE SEQUENCE [LARGE SCALE GENOMIC DNA]</scope>
    <source>
        <strain evidence="4">DSM 10507 / JCM 14656 / S5a33</strain>
    </source>
</reference>
<comment type="subcellular location">
    <subcellularLocation>
        <location evidence="1">Cell envelope</location>
    </subcellularLocation>
</comment>
<gene>
    <name evidence="3" type="ORF">RUMHYD_02666</name>
</gene>
<comment type="caution">
    <text evidence="3">The sequence shown here is derived from an EMBL/GenBank/DDBJ whole genome shotgun (WGS) entry which is preliminary data.</text>
</comment>
<keyword evidence="4" id="KW-1185">Reference proteome</keyword>
<organism evidence="3 4">
    <name type="scientific">Blautia hydrogenotrophica (strain DSM 10507 / JCM 14656 / S5a33)</name>
    <name type="common">Ruminococcus hydrogenotrophicus</name>
    <dbReference type="NCBI Taxonomy" id="476272"/>
    <lineage>
        <taxon>Bacteria</taxon>
        <taxon>Bacillati</taxon>
        <taxon>Bacillota</taxon>
        <taxon>Clostridia</taxon>
        <taxon>Lachnospirales</taxon>
        <taxon>Lachnospiraceae</taxon>
        <taxon>Blautia</taxon>
    </lineage>
</organism>